<dbReference type="PROSITE" id="PS51257">
    <property type="entry name" value="PROKAR_LIPOPROTEIN"/>
    <property type="match status" value="1"/>
</dbReference>
<evidence type="ECO:0000313" key="2">
    <source>
        <dbReference type="Proteomes" id="UP000238642"/>
    </source>
</evidence>
<dbReference type="AlphaFoldDB" id="A0A2S9JUX2"/>
<organism evidence="1 2">
    <name type="scientific">Sphingobacterium gobiense</name>
    <dbReference type="NCBI Taxonomy" id="1382456"/>
    <lineage>
        <taxon>Bacteria</taxon>
        <taxon>Pseudomonadati</taxon>
        <taxon>Bacteroidota</taxon>
        <taxon>Sphingobacteriia</taxon>
        <taxon>Sphingobacteriales</taxon>
        <taxon>Sphingobacteriaceae</taxon>
        <taxon>Sphingobacterium</taxon>
    </lineage>
</organism>
<proteinExistence type="predicted"/>
<comment type="caution">
    <text evidence="1">The sequence shown here is derived from an EMBL/GenBank/DDBJ whole genome shotgun (WGS) entry which is preliminary data.</text>
</comment>
<accession>A0A2S9JUX2</accession>
<keyword evidence="2" id="KW-1185">Reference proteome</keyword>
<name>A0A2S9JUX2_9SPHI</name>
<protein>
    <submittedName>
        <fullName evidence="1">Uncharacterized protein</fullName>
    </submittedName>
</protein>
<reference evidence="1 2" key="1">
    <citation type="submission" date="2018-02" db="EMBL/GenBank/DDBJ databases">
        <title>The draft genome of Sphingobacterium gobiense H7.</title>
        <authorList>
            <person name="Li L."/>
            <person name="Liu L."/>
            <person name="Zhang X."/>
            <person name="Wang T."/>
            <person name="Liang L."/>
        </authorList>
    </citation>
    <scope>NUCLEOTIDE SEQUENCE [LARGE SCALE GENOMIC DNA]</scope>
    <source>
        <strain evidence="1 2">ACCC 05757</strain>
    </source>
</reference>
<dbReference type="RefSeq" id="WP_105724483.1">
    <property type="nucleotide sequence ID" value="NZ_PVBS01000001.1"/>
</dbReference>
<dbReference type="OrthoDB" id="713508at2"/>
<dbReference type="EMBL" id="PVBS01000001">
    <property type="protein sequence ID" value="PRD57058.1"/>
    <property type="molecule type" value="Genomic_DNA"/>
</dbReference>
<sequence length="187" mass="21659">MKTPLFKLWQIQLFAIVFLLFACKDDNVVIPPDPEEPGILKLKFESRKVIEFRSIEDSKETGSLGEDEIEEHFGSRVRSFIPNEITISKDSTTFVKAGPLEEKFRTKWEGNDDLYLYDDNTKTWNFLGKRTDDVFLLSAAFFSKKVSARERVSTILGQAYALENFDTLIAQSKQYNLIWLKVEATYH</sequence>
<gene>
    <name evidence="1" type="ORF">C5749_07585</name>
</gene>
<dbReference type="Proteomes" id="UP000238642">
    <property type="component" value="Unassembled WGS sequence"/>
</dbReference>
<evidence type="ECO:0000313" key="1">
    <source>
        <dbReference type="EMBL" id="PRD57058.1"/>
    </source>
</evidence>